<protein>
    <recommendedName>
        <fullName evidence="4">Cc8L18.2-like protein</fullName>
    </recommendedName>
</protein>
<gene>
    <name evidence="1" type="ORF">CAPTEDRAFT_208751</name>
</gene>
<dbReference type="OMA" id="EMTENEC"/>
<dbReference type="EMBL" id="AMQN01027283">
    <property type="status" value="NOT_ANNOTATED_CDS"/>
    <property type="molecule type" value="Genomic_DNA"/>
</dbReference>
<dbReference type="PANTHER" id="PTHR46601:SF1">
    <property type="entry name" value="ADF-H DOMAIN-CONTAINING PROTEIN"/>
    <property type="match status" value="1"/>
</dbReference>
<reference evidence="2" key="3">
    <citation type="submission" date="2015-06" db="UniProtKB">
        <authorList>
            <consortium name="EnsemblMetazoa"/>
        </authorList>
    </citation>
    <scope>IDENTIFICATION</scope>
</reference>
<reference evidence="1 3" key="2">
    <citation type="journal article" date="2013" name="Nature">
        <title>Insights into bilaterian evolution from three spiralian genomes.</title>
        <authorList>
            <person name="Simakov O."/>
            <person name="Marletaz F."/>
            <person name="Cho S.J."/>
            <person name="Edsinger-Gonzales E."/>
            <person name="Havlak P."/>
            <person name="Hellsten U."/>
            <person name="Kuo D.H."/>
            <person name="Larsson T."/>
            <person name="Lv J."/>
            <person name="Arendt D."/>
            <person name="Savage R."/>
            <person name="Osoegawa K."/>
            <person name="de Jong P."/>
            <person name="Grimwood J."/>
            <person name="Chapman J.A."/>
            <person name="Shapiro H."/>
            <person name="Aerts A."/>
            <person name="Otillar R.P."/>
            <person name="Terry A.Y."/>
            <person name="Boore J.L."/>
            <person name="Grigoriev I.V."/>
            <person name="Lindberg D.R."/>
            <person name="Seaver E.C."/>
            <person name="Weisblat D.A."/>
            <person name="Putnam N.H."/>
            <person name="Rokhsar D.S."/>
        </authorList>
    </citation>
    <scope>NUCLEOTIDE SEQUENCE</scope>
    <source>
        <strain evidence="1 3">I ESC-2004</strain>
    </source>
</reference>
<evidence type="ECO:0000313" key="1">
    <source>
        <dbReference type="EMBL" id="ELT97999.1"/>
    </source>
</evidence>
<evidence type="ECO:0000313" key="2">
    <source>
        <dbReference type="EnsemblMetazoa" id="CapteP208751"/>
    </source>
</evidence>
<keyword evidence="3" id="KW-1185">Reference proteome</keyword>
<accession>R7TW85</accession>
<dbReference type="Proteomes" id="UP000014760">
    <property type="component" value="Unassembled WGS sequence"/>
</dbReference>
<sequence>MALLGKCQKDSTKVKVFEPTWQLETVRRKKVDRESTIVVHLNVTVIESNTVMALCEIVCVCVTHQNVKLMAAALPGKVTYHDLMHQVACNEESKLCMLHRCPQCPGTDALTTYLESLFDECDLTADESLTFKQWVSTDHTTIQAITLSLHEFIELLVKKVDDLTAHHNIAKHQSKFMTDLKSQLSHNEMLLILDFAENYSFVVQDAAQGFHWNNSQATLHPFVGYFKNAENEVEHISMCVISNCLQHATVTVYKFQTTILAFLKEKFPSLNKVYYFSDGAASQYKNYKNFCNLAFHKADFGIEAEWHFFATSHGKNACDGVGGTVKREAAKASLQAATGGHILTPEDLFEWAKRHIMNVQFFFVDKSEVLTVEGKLNERFAQSQTIPGTRSHHCFIPTPDKKLSVYRVSGDESPFFANVILGGEDPEEEGDSAAPIEISDCQPGRYVACVYDDK</sequence>
<name>R7TW85_CAPTE</name>
<evidence type="ECO:0000313" key="3">
    <source>
        <dbReference type="Proteomes" id="UP000014760"/>
    </source>
</evidence>
<dbReference type="PANTHER" id="PTHR46601">
    <property type="entry name" value="ULP_PROTEASE DOMAIN-CONTAINING PROTEIN"/>
    <property type="match status" value="1"/>
</dbReference>
<evidence type="ECO:0008006" key="4">
    <source>
        <dbReference type="Google" id="ProtNLM"/>
    </source>
</evidence>
<dbReference type="OrthoDB" id="10068678at2759"/>
<organism evidence="1">
    <name type="scientific">Capitella teleta</name>
    <name type="common">Polychaete worm</name>
    <dbReference type="NCBI Taxonomy" id="283909"/>
    <lineage>
        <taxon>Eukaryota</taxon>
        <taxon>Metazoa</taxon>
        <taxon>Spiralia</taxon>
        <taxon>Lophotrochozoa</taxon>
        <taxon>Annelida</taxon>
        <taxon>Polychaeta</taxon>
        <taxon>Sedentaria</taxon>
        <taxon>Scolecida</taxon>
        <taxon>Capitellidae</taxon>
        <taxon>Capitella</taxon>
    </lineage>
</organism>
<dbReference type="HOGENOM" id="CLU_603051_0_0_1"/>
<proteinExistence type="predicted"/>
<dbReference type="EMBL" id="KB308344">
    <property type="protein sequence ID" value="ELT97999.1"/>
    <property type="molecule type" value="Genomic_DNA"/>
</dbReference>
<dbReference type="AlphaFoldDB" id="R7TW85"/>
<reference evidence="3" key="1">
    <citation type="submission" date="2012-12" db="EMBL/GenBank/DDBJ databases">
        <authorList>
            <person name="Hellsten U."/>
            <person name="Grimwood J."/>
            <person name="Chapman J.A."/>
            <person name="Shapiro H."/>
            <person name="Aerts A."/>
            <person name="Otillar R.P."/>
            <person name="Terry A.Y."/>
            <person name="Boore J.L."/>
            <person name="Simakov O."/>
            <person name="Marletaz F."/>
            <person name="Cho S.-J."/>
            <person name="Edsinger-Gonzales E."/>
            <person name="Havlak P."/>
            <person name="Kuo D.-H."/>
            <person name="Larsson T."/>
            <person name="Lv J."/>
            <person name="Arendt D."/>
            <person name="Savage R."/>
            <person name="Osoegawa K."/>
            <person name="de Jong P."/>
            <person name="Lindberg D.R."/>
            <person name="Seaver E.C."/>
            <person name="Weisblat D.A."/>
            <person name="Putnam N.H."/>
            <person name="Grigoriev I.V."/>
            <person name="Rokhsar D.S."/>
        </authorList>
    </citation>
    <scope>NUCLEOTIDE SEQUENCE</scope>
    <source>
        <strain evidence="3">I ESC-2004</strain>
    </source>
</reference>
<dbReference type="EnsemblMetazoa" id="CapteT208751">
    <property type="protein sequence ID" value="CapteP208751"/>
    <property type="gene ID" value="CapteG208751"/>
</dbReference>
<dbReference type="STRING" id="283909.R7TW85"/>